<proteinExistence type="predicted"/>
<gene>
    <name evidence="2" type="ORF">SAMN05660748_2885</name>
</gene>
<dbReference type="SUPFAM" id="SSF56770">
    <property type="entry name" value="HydA/Nqo6-like"/>
    <property type="match status" value="1"/>
</dbReference>
<accession>A0A285VAR6</accession>
<reference evidence="3" key="1">
    <citation type="submission" date="2017-08" db="EMBL/GenBank/DDBJ databases">
        <authorList>
            <person name="Varghese N."/>
            <person name="Submissions S."/>
        </authorList>
    </citation>
    <scope>NUCLEOTIDE SEQUENCE [LARGE SCALE GENOMIC DNA]</scope>
    <source>
        <strain evidence="3">DSM 4725</strain>
    </source>
</reference>
<name>A0A285VAR6_9ACTN</name>
<protein>
    <submittedName>
        <fullName evidence="2">Uncharacterized protein</fullName>
    </submittedName>
</protein>
<evidence type="ECO:0000313" key="2">
    <source>
        <dbReference type="EMBL" id="SOC50146.1"/>
    </source>
</evidence>
<dbReference type="AlphaFoldDB" id="A0A285VAR6"/>
<evidence type="ECO:0000256" key="1">
    <source>
        <dbReference type="SAM" id="MobiDB-lite"/>
    </source>
</evidence>
<feature type="region of interest" description="Disordered" evidence="1">
    <location>
        <begin position="104"/>
        <end position="220"/>
    </location>
</feature>
<evidence type="ECO:0000313" key="3">
    <source>
        <dbReference type="Proteomes" id="UP000219435"/>
    </source>
</evidence>
<sequence length="419" mass="43143">MDLIARLRAWALARPRVLLVDVPGGVTLRWSVEAELDRRGWRLAVSPADADLLVVLGKPGPELAAAVEVLWSQIPEPRYRVDVPGEGAVAVDLDAGVDALARRAASGVGGDDRPSPASLLGKDGDADDEGMDHGGGHEGMDHGGGHEGMDHGGGHEGMDHGGGHEGMDHGGGHEGMDHGGGHEGMDHGGGHEGMDHGGGHEGHHMHHGGEVAGLPMASTGSDRDGLELDVLKVSLGPVLPGWPTGLVLRADLQGDVLASSELAWLDAGILPAASPPPEAQRAALDRLARFLDVAGWPSAARDARRARDGLAAHGPGHGGAQRLAETVARRVRRSRTLSWTAGGIGQIATERGSGEDVLARVRRWCDIASGQPVDDRPATSLAEVAALLEGAEIGSARLIVASLDLAPVPAAPAPEHAHA</sequence>
<organism evidence="2 3">
    <name type="scientific">Blastococcus aggregatus</name>
    <dbReference type="NCBI Taxonomy" id="38502"/>
    <lineage>
        <taxon>Bacteria</taxon>
        <taxon>Bacillati</taxon>
        <taxon>Actinomycetota</taxon>
        <taxon>Actinomycetes</taxon>
        <taxon>Geodermatophilales</taxon>
        <taxon>Geodermatophilaceae</taxon>
        <taxon>Blastococcus</taxon>
    </lineage>
</organism>
<keyword evidence="3" id="KW-1185">Reference proteome</keyword>
<dbReference type="EMBL" id="OBQI01000004">
    <property type="protein sequence ID" value="SOC50146.1"/>
    <property type="molecule type" value="Genomic_DNA"/>
</dbReference>
<dbReference type="RefSeq" id="WP_141437135.1">
    <property type="nucleotide sequence ID" value="NZ_OBQI01000004.1"/>
</dbReference>
<feature type="compositionally biased region" description="Basic and acidic residues" evidence="1">
    <location>
        <begin position="131"/>
        <end position="202"/>
    </location>
</feature>
<dbReference type="OrthoDB" id="3373298at2"/>
<dbReference type="Proteomes" id="UP000219435">
    <property type="component" value="Unassembled WGS sequence"/>
</dbReference>